<reference evidence="3 4" key="1">
    <citation type="submission" date="2016-11" db="EMBL/GenBank/DDBJ databases">
        <title>Study of marine rhodopsin-containing bacteria.</title>
        <authorList>
            <person name="Yoshizawa S."/>
            <person name="Kumagai Y."/>
            <person name="Kogure K."/>
        </authorList>
    </citation>
    <scope>NUCLEOTIDE SEQUENCE [LARGE SCALE GENOMIC DNA]</scope>
    <source>
        <strain evidence="3 4">SAORIC-28</strain>
    </source>
</reference>
<dbReference type="PANTHER" id="PTHR33619:SF3">
    <property type="entry name" value="POLYSACCHARIDE EXPORT PROTEIN GFCE-RELATED"/>
    <property type="match status" value="1"/>
</dbReference>
<dbReference type="AlphaFoldDB" id="A0A271IYT8"/>
<evidence type="ECO:0000313" key="4">
    <source>
        <dbReference type="Proteomes" id="UP000216339"/>
    </source>
</evidence>
<sequence length="257" mass="26720">MRRVLIALAVLLAGAADAQSYGQLGDVQTTAPGYFFFARPGEPVVAVTAVGTLQAPGRYVVRQGTTAADLLALAGGPVADRSGRAAARIYRDDALLLEREVQALYAPGATPVALQEGDVVEVVGLVSSVPGYYVHTEPGNAPFAVTAAGAFAAPGRYVVDPGTTVGDLVALAGGSGVLGEQEAQTRVSAIVRLYRDGALAFEAALEDLYARQTTALQTGDVVDLQVTYERERDFFRDALSIVSALVGVGLLIERLAN</sequence>
<dbReference type="RefSeq" id="WP_095510039.1">
    <property type="nucleotide sequence ID" value="NZ_MQWD01000001.1"/>
</dbReference>
<feature type="domain" description="Soluble ligand binding" evidence="2">
    <location>
        <begin position="47"/>
        <end position="90"/>
    </location>
</feature>
<proteinExistence type="predicted"/>
<feature type="chain" id="PRO_5013329553" description="Soluble ligand binding domain-containing protein" evidence="1">
    <location>
        <begin position="19"/>
        <end position="257"/>
    </location>
</feature>
<dbReference type="OrthoDB" id="9808948at2"/>
<dbReference type="GO" id="GO:0015159">
    <property type="term" value="F:polysaccharide transmembrane transporter activity"/>
    <property type="evidence" value="ECO:0007669"/>
    <property type="project" value="InterPro"/>
</dbReference>
<keyword evidence="1" id="KW-0732">Signal</keyword>
<dbReference type="Proteomes" id="UP000216339">
    <property type="component" value="Unassembled WGS sequence"/>
</dbReference>
<accession>A0A271IYT8</accession>
<dbReference type="Gene3D" id="3.10.560.10">
    <property type="entry name" value="Outer membrane lipoprotein wza domain like"/>
    <property type="match status" value="2"/>
</dbReference>
<gene>
    <name evidence="3" type="ORF">BSZ37_07965</name>
</gene>
<dbReference type="EMBL" id="MQWD01000001">
    <property type="protein sequence ID" value="PAP76383.1"/>
    <property type="molecule type" value="Genomic_DNA"/>
</dbReference>
<dbReference type="Pfam" id="PF10531">
    <property type="entry name" value="SLBB"/>
    <property type="match status" value="2"/>
</dbReference>
<evidence type="ECO:0000259" key="2">
    <source>
        <dbReference type="Pfam" id="PF10531"/>
    </source>
</evidence>
<dbReference type="InterPro" id="IPR049712">
    <property type="entry name" value="Poly_export"/>
</dbReference>
<protein>
    <recommendedName>
        <fullName evidence="2">Soluble ligand binding domain-containing protein</fullName>
    </recommendedName>
</protein>
<evidence type="ECO:0000256" key="1">
    <source>
        <dbReference type="SAM" id="SignalP"/>
    </source>
</evidence>
<dbReference type="InterPro" id="IPR019554">
    <property type="entry name" value="Soluble_ligand-bd"/>
</dbReference>
<keyword evidence="4" id="KW-1185">Reference proteome</keyword>
<feature type="domain" description="Soluble ligand binding" evidence="2">
    <location>
        <begin position="146"/>
        <end position="175"/>
    </location>
</feature>
<comment type="caution">
    <text evidence="3">The sequence shown here is derived from an EMBL/GenBank/DDBJ whole genome shotgun (WGS) entry which is preliminary data.</text>
</comment>
<feature type="signal peptide" evidence="1">
    <location>
        <begin position="1"/>
        <end position="18"/>
    </location>
</feature>
<organism evidence="3 4">
    <name type="scientific">Rubrivirga marina</name>
    <dbReference type="NCBI Taxonomy" id="1196024"/>
    <lineage>
        <taxon>Bacteria</taxon>
        <taxon>Pseudomonadati</taxon>
        <taxon>Rhodothermota</taxon>
        <taxon>Rhodothermia</taxon>
        <taxon>Rhodothermales</taxon>
        <taxon>Rubricoccaceae</taxon>
        <taxon>Rubrivirga</taxon>
    </lineage>
</organism>
<name>A0A271IYT8_9BACT</name>
<dbReference type="PANTHER" id="PTHR33619">
    <property type="entry name" value="POLYSACCHARIDE EXPORT PROTEIN GFCE-RELATED"/>
    <property type="match status" value="1"/>
</dbReference>
<evidence type="ECO:0000313" key="3">
    <source>
        <dbReference type="EMBL" id="PAP76383.1"/>
    </source>
</evidence>